<reference evidence="1" key="1">
    <citation type="submission" date="2021-01" db="EMBL/GenBank/DDBJ databases">
        <authorList>
            <consortium name="Genoscope - CEA"/>
            <person name="William W."/>
        </authorList>
    </citation>
    <scope>NUCLEOTIDE SEQUENCE</scope>
</reference>
<accession>A0A8S1YNR6</accession>
<sequence>MATLNTIHQKQINLCNQFNTKQRIKLHIVKLVLFVFISNQRNISQQKALFNVLNCFFKNERFRRDGMILKYAPRELKKQGAYYNFRMLQLLLLLIRGSYTSALWFVRNKFDIKIEFVEITDKNNYKPPFKEFYYFL</sequence>
<dbReference type="Proteomes" id="UP000683925">
    <property type="component" value="Unassembled WGS sequence"/>
</dbReference>
<protein>
    <submittedName>
        <fullName evidence="1">Uncharacterized protein</fullName>
    </submittedName>
</protein>
<dbReference type="AlphaFoldDB" id="A0A8S1YNR6"/>
<proteinExistence type="predicted"/>
<name>A0A8S1YNR6_PAROT</name>
<comment type="caution">
    <text evidence="1">The sequence shown here is derived from an EMBL/GenBank/DDBJ whole genome shotgun (WGS) entry which is preliminary data.</text>
</comment>
<organism evidence="1 2">
    <name type="scientific">Paramecium octaurelia</name>
    <dbReference type="NCBI Taxonomy" id="43137"/>
    <lineage>
        <taxon>Eukaryota</taxon>
        <taxon>Sar</taxon>
        <taxon>Alveolata</taxon>
        <taxon>Ciliophora</taxon>
        <taxon>Intramacronucleata</taxon>
        <taxon>Oligohymenophorea</taxon>
        <taxon>Peniculida</taxon>
        <taxon>Parameciidae</taxon>
        <taxon>Paramecium</taxon>
    </lineage>
</organism>
<evidence type="ECO:0000313" key="2">
    <source>
        <dbReference type="Proteomes" id="UP000683925"/>
    </source>
</evidence>
<evidence type="ECO:0000313" key="1">
    <source>
        <dbReference type="EMBL" id="CAD8215171.1"/>
    </source>
</evidence>
<dbReference type="EMBL" id="CAJJDP010000215">
    <property type="protein sequence ID" value="CAD8215171.1"/>
    <property type="molecule type" value="Genomic_DNA"/>
</dbReference>
<keyword evidence="2" id="KW-1185">Reference proteome</keyword>
<gene>
    <name evidence="1" type="ORF">POCTA_138.1.T2110005</name>
</gene>